<evidence type="ECO:0000256" key="2">
    <source>
        <dbReference type="SAM" id="SignalP"/>
    </source>
</evidence>
<dbReference type="Proteomes" id="UP000324091">
    <property type="component" value="Chromosome 15"/>
</dbReference>
<name>A0A5C6P4Y9_9TELE</name>
<keyword evidence="4" id="KW-1185">Reference proteome</keyword>
<evidence type="ECO:0000313" key="3">
    <source>
        <dbReference type="EMBL" id="TWW73280.1"/>
    </source>
</evidence>
<reference evidence="3 4" key="1">
    <citation type="submission" date="2019-04" db="EMBL/GenBank/DDBJ databases">
        <title>Chromosome genome assembly for Takifugu flavidus.</title>
        <authorList>
            <person name="Xiao S."/>
        </authorList>
    </citation>
    <scope>NUCLEOTIDE SEQUENCE [LARGE SCALE GENOMIC DNA]</scope>
    <source>
        <strain evidence="3">HTHZ2018</strain>
        <tissue evidence="3">Muscle</tissue>
    </source>
</reference>
<comment type="caution">
    <text evidence="3">The sequence shown here is derived from an EMBL/GenBank/DDBJ whole genome shotgun (WGS) entry which is preliminary data.</text>
</comment>
<proteinExistence type="predicted"/>
<dbReference type="AlphaFoldDB" id="A0A5C6P4Y9"/>
<organism evidence="3 4">
    <name type="scientific">Takifugu flavidus</name>
    <name type="common">sansaifugu</name>
    <dbReference type="NCBI Taxonomy" id="433684"/>
    <lineage>
        <taxon>Eukaryota</taxon>
        <taxon>Metazoa</taxon>
        <taxon>Chordata</taxon>
        <taxon>Craniata</taxon>
        <taxon>Vertebrata</taxon>
        <taxon>Euteleostomi</taxon>
        <taxon>Actinopterygii</taxon>
        <taxon>Neopterygii</taxon>
        <taxon>Teleostei</taxon>
        <taxon>Neoteleostei</taxon>
        <taxon>Acanthomorphata</taxon>
        <taxon>Eupercaria</taxon>
        <taxon>Tetraodontiformes</taxon>
        <taxon>Tetradontoidea</taxon>
        <taxon>Tetraodontidae</taxon>
        <taxon>Takifugu</taxon>
    </lineage>
</organism>
<gene>
    <name evidence="3" type="ORF">D4764_15G0006740</name>
</gene>
<accession>A0A5C6P4Y9</accession>
<feature type="chain" id="PRO_5022825652" evidence="2">
    <location>
        <begin position="19"/>
        <end position="111"/>
    </location>
</feature>
<evidence type="ECO:0000256" key="1">
    <source>
        <dbReference type="SAM" id="MobiDB-lite"/>
    </source>
</evidence>
<sequence>MARALCILVLLCFAPCCAENSKTEHRFNDLQVQEDLLSWLKPQEKWEPSKRQTLEDLLYKLTNYKSENRILPQQPGDTENQEKNRRDLDNLRVQQRQFGCRMFFWKSWTYC</sequence>
<keyword evidence="2" id="KW-0732">Signal</keyword>
<feature type="region of interest" description="Disordered" evidence="1">
    <location>
        <begin position="68"/>
        <end position="87"/>
    </location>
</feature>
<protein>
    <submittedName>
        <fullName evidence="3">Uncharacterized protein</fullName>
    </submittedName>
</protein>
<feature type="signal peptide" evidence="2">
    <location>
        <begin position="1"/>
        <end position="18"/>
    </location>
</feature>
<dbReference type="EMBL" id="RHFK02000007">
    <property type="protein sequence ID" value="TWW73280.1"/>
    <property type="molecule type" value="Genomic_DNA"/>
</dbReference>
<evidence type="ECO:0000313" key="4">
    <source>
        <dbReference type="Proteomes" id="UP000324091"/>
    </source>
</evidence>